<dbReference type="Gene3D" id="2.40.30.10">
    <property type="entry name" value="Translation factors"/>
    <property type="match status" value="1"/>
</dbReference>
<dbReference type="SUPFAM" id="SSF63380">
    <property type="entry name" value="Riboflavin synthase domain-like"/>
    <property type="match status" value="1"/>
</dbReference>
<evidence type="ECO:0000313" key="7">
    <source>
        <dbReference type="EMBL" id="RYQ95476.1"/>
    </source>
</evidence>
<comment type="caution">
    <text evidence="7">The sequence shown here is derived from an EMBL/GenBank/DDBJ whole genome shotgun (WGS) entry which is preliminary data.</text>
</comment>
<dbReference type="EC" id="2.3.1.225" evidence="2"/>
<organism evidence="7 8">
    <name type="scientific">Arachis hypogaea</name>
    <name type="common">Peanut</name>
    <dbReference type="NCBI Taxonomy" id="3818"/>
    <lineage>
        <taxon>Eukaryota</taxon>
        <taxon>Viridiplantae</taxon>
        <taxon>Streptophyta</taxon>
        <taxon>Embryophyta</taxon>
        <taxon>Tracheophyta</taxon>
        <taxon>Spermatophyta</taxon>
        <taxon>Magnoliopsida</taxon>
        <taxon>eudicotyledons</taxon>
        <taxon>Gunneridae</taxon>
        <taxon>Pentapetalae</taxon>
        <taxon>rosids</taxon>
        <taxon>fabids</taxon>
        <taxon>Fabales</taxon>
        <taxon>Fabaceae</taxon>
        <taxon>Papilionoideae</taxon>
        <taxon>50 kb inversion clade</taxon>
        <taxon>dalbergioids sensu lato</taxon>
        <taxon>Dalbergieae</taxon>
        <taxon>Pterocarpus clade</taxon>
        <taxon>Arachis</taxon>
    </lineage>
</organism>
<dbReference type="GO" id="GO:0005794">
    <property type="term" value="C:Golgi apparatus"/>
    <property type="evidence" value="ECO:0007669"/>
    <property type="project" value="TreeGrafter"/>
</dbReference>
<dbReference type="STRING" id="3818.A0A444Y0T6"/>
<evidence type="ECO:0000256" key="1">
    <source>
        <dbReference type="ARBA" id="ARBA00004127"/>
    </source>
</evidence>
<dbReference type="GO" id="GO:0005783">
    <property type="term" value="C:endoplasmic reticulum"/>
    <property type="evidence" value="ECO:0007669"/>
    <property type="project" value="TreeGrafter"/>
</dbReference>
<keyword evidence="3" id="KW-0564">Palmitate</keyword>
<evidence type="ECO:0000313" key="8">
    <source>
        <dbReference type="Proteomes" id="UP000289738"/>
    </source>
</evidence>
<evidence type="ECO:0000256" key="3">
    <source>
        <dbReference type="ARBA" id="ARBA00023139"/>
    </source>
</evidence>
<dbReference type="InterPro" id="IPR039859">
    <property type="entry name" value="PFA4/ZDH16/20/ERF2-like"/>
</dbReference>
<comment type="catalytic activity">
    <reaction evidence="5">
        <text>L-cysteinyl-[protein] + hexadecanoyl-CoA = S-hexadecanoyl-L-cysteinyl-[protein] + CoA</text>
        <dbReference type="Rhea" id="RHEA:36683"/>
        <dbReference type="Rhea" id="RHEA-COMP:10131"/>
        <dbReference type="Rhea" id="RHEA-COMP:11032"/>
        <dbReference type="ChEBI" id="CHEBI:29950"/>
        <dbReference type="ChEBI" id="CHEBI:57287"/>
        <dbReference type="ChEBI" id="CHEBI:57379"/>
        <dbReference type="ChEBI" id="CHEBI:74151"/>
        <dbReference type="EC" id="2.3.1.225"/>
    </reaction>
</comment>
<keyword evidence="8" id="KW-1185">Reference proteome</keyword>
<feature type="transmembrane region" description="Helical" evidence="6">
    <location>
        <begin position="79"/>
        <end position="104"/>
    </location>
</feature>
<dbReference type="EMBL" id="SDMP01000018">
    <property type="protein sequence ID" value="RYQ95476.1"/>
    <property type="molecule type" value="Genomic_DNA"/>
</dbReference>
<keyword evidence="6" id="KW-1133">Transmembrane helix</keyword>
<keyword evidence="4" id="KW-0449">Lipoprotein</keyword>
<proteinExistence type="predicted"/>
<evidence type="ECO:0000256" key="6">
    <source>
        <dbReference type="SAM" id="Phobius"/>
    </source>
</evidence>
<reference evidence="7 8" key="1">
    <citation type="submission" date="2019-01" db="EMBL/GenBank/DDBJ databases">
        <title>Sequencing of cultivated peanut Arachis hypogaea provides insights into genome evolution and oil improvement.</title>
        <authorList>
            <person name="Chen X."/>
        </authorList>
    </citation>
    <scope>NUCLEOTIDE SEQUENCE [LARGE SCALE GENOMIC DNA]</scope>
    <source>
        <strain evidence="8">cv. Fuhuasheng</strain>
        <tissue evidence="7">Leaves</tissue>
    </source>
</reference>
<name>A0A444Y0T6_ARAHY</name>
<dbReference type="PANTHER" id="PTHR22883">
    <property type="entry name" value="ZINC FINGER DHHC DOMAIN CONTAINING PROTEIN"/>
    <property type="match status" value="1"/>
</dbReference>
<dbReference type="PANTHER" id="PTHR22883:SF43">
    <property type="entry name" value="PALMITOYLTRANSFERASE APP"/>
    <property type="match status" value="1"/>
</dbReference>
<gene>
    <name evidence="7" type="ORF">Ahy_B08g090785</name>
</gene>
<keyword evidence="6" id="KW-0812">Transmembrane</keyword>
<dbReference type="AlphaFoldDB" id="A0A444Y0T6"/>
<dbReference type="GO" id="GO:0006612">
    <property type="term" value="P:protein targeting to membrane"/>
    <property type="evidence" value="ECO:0007669"/>
    <property type="project" value="TreeGrafter"/>
</dbReference>
<evidence type="ECO:0000256" key="5">
    <source>
        <dbReference type="ARBA" id="ARBA00048048"/>
    </source>
</evidence>
<sequence>MLLFLTSSRDPGIIPRNSHQPEKELRYESVDGGGGRQTPSLQFSRIKDVIINGHTIRVKYCETFFHLFFRGLSDAQRNYHYLFLFVSSATLLCIYVFSISDYYIKVRVDNYDGTVWKAMKESPASVILMAYCFISLWFVGGLTGEVSYREGQSIGVIPDGIDKNGKPHKLGLYSIASSALGDLGDS</sequence>
<dbReference type="GO" id="GO:0019706">
    <property type="term" value="F:protein-cysteine S-palmitoyltransferase activity"/>
    <property type="evidence" value="ECO:0007669"/>
    <property type="project" value="UniProtKB-EC"/>
</dbReference>
<protein>
    <recommendedName>
        <fullName evidence="2">protein S-acyltransferase</fullName>
        <ecNumber evidence="2">2.3.1.225</ecNumber>
    </recommendedName>
</protein>
<comment type="subcellular location">
    <subcellularLocation>
        <location evidence="1">Endomembrane system</location>
        <topology evidence="1">Multi-pass membrane protein</topology>
    </subcellularLocation>
</comment>
<dbReference type="InterPro" id="IPR017938">
    <property type="entry name" value="Riboflavin_synthase-like_b-brl"/>
</dbReference>
<dbReference type="Proteomes" id="UP000289738">
    <property type="component" value="Chromosome B08"/>
</dbReference>
<keyword evidence="6" id="KW-0472">Membrane</keyword>
<accession>A0A444Y0T6</accession>
<evidence type="ECO:0000256" key="2">
    <source>
        <dbReference type="ARBA" id="ARBA00012210"/>
    </source>
</evidence>
<feature type="transmembrane region" description="Helical" evidence="6">
    <location>
        <begin position="124"/>
        <end position="143"/>
    </location>
</feature>
<evidence type="ECO:0000256" key="4">
    <source>
        <dbReference type="ARBA" id="ARBA00023288"/>
    </source>
</evidence>